<gene>
    <name evidence="2" type="ORF">CKA38_02990</name>
</gene>
<evidence type="ECO:0000313" key="2">
    <source>
        <dbReference type="EMBL" id="AWI08360.1"/>
    </source>
</evidence>
<name>A0A2U8E0K5_9BACT</name>
<feature type="region of interest" description="Disordered" evidence="1">
    <location>
        <begin position="327"/>
        <end position="346"/>
    </location>
</feature>
<protein>
    <recommendedName>
        <fullName evidence="4">TonB-dependent receptor plug domain-containing protein</fullName>
    </recommendedName>
</protein>
<evidence type="ECO:0000313" key="3">
    <source>
        <dbReference type="Proteomes" id="UP000244896"/>
    </source>
</evidence>
<sequence length="346" mass="37476">MRKVSCAGEMRAGFAGASLFQLRQYKVWQKYHDLGLEALFNPINHPPSYTPPCFLAPPSIFGKTYHYKNTPAFVFFGSSACPCIFPHISQCRRRGKPRFVTPIKRLMRSGWSRAVNNLITTTKILTPMLYNMKTLIGRLAVFIFILPVFAPMRADNTVPAAGAGTGIVEGTVYNSASGTPVARARVTIKGTQRETLTDDNGGFYFADLPAGAATLEVSYLGFDSQTSTVPVTAGKSTTFEFKIRREGSSVKRGAGDDDVVELDRFTVVADQMMSAQAIAMNEQRHAASITNVIALDELPGQGSENIGDYIRFLPGVAIMDDGENPGTLALGGSPRTSRTSPLMVAA</sequence>
<dbReference type="Proteomes" id="UP000244896">
    <property type="component" value="Chromosome"/>
</dbReference>
<dbReference type="SUPFAM" id="SSF49452">
    <property type="entry name" value="Starch-binding domain-like"/>
    <property type="match status" value="1"/>
</dbReference>
<dbReference type="KEGG" id="elut:CKA38_02990"/>
<dbReference type="Gene3D" id="2.60.40.1120">
    <property type="entry name" value="Carboxypeptidase-like, regulatory domain"/>
    <property type="match status" value="1"/>
</dbReference>
<evidence type="ECO:0008006" key="4">
    <source>
        <dbReference type="Google" id="ProtNLM"/>
    </source>
</evidence>
<dbReference type="GO" id="GO:0030246">
    <property type="term" value="F:carbohydrate binding"/>
    <property type="evidence" value="ECO:0007669"/>
    <property type="project" value="InterPro"/>
</dbReference>
<accession>A0A2U8E0K5</accession>
<organism evidence="2 3">
    <name type="scientific">Ereboglobus luteus</name>
    <dbReference type="NCBI Taxonomy" id="1796921"/>
    <lineage>
        <taxon>Bacteria</taxon>
        <taxon>Pseudomonadati</taxon>
        <taxon>Verrucomicrobiota</taxon>
        <taxon>Opitutia</taxon>
        <taxon>Opitutales</taxon>
        <taxon>Opitutaceae</taxon>
        <taxon>Ereboglobus</taxon>
    </lineage>
</organism>
<evidence type="ECO:0000256" key="1">
    <source>
        <dbReference type="SAM" id="MobiDB-lite"/>
    </source>
</evidence>
<dbReference type="EMBL" id="CP023004">
    <property type="protein sequence ID" value="AWI08360.1"/>
    <property type="molecule type" value="Genomic_DNA"/>
</dbReference>
<dbReference type="AlphaFoldDB" id="A0A2U8E0K5"/>
<dbReference type="InterPro" id="IPR013784">
    <property type="entry name" value="Carb-bd-like_fold"/>
</dbReference>
<reference evidence="2 3" key="1">
    <citation type="journal article" date="2018" name="Syst. Appl. Microbiol.">
        <title>Ereboglobus luteus gen. nov. sp. nov. from cockroach guts, and new insights into the oxygen relationship of the genera Opitutus and Didymococcus (Verrucomicrobia: Opitutaceae).</title>
        <authorList>
            <person name="Tegtmeier D."/>
            <person name="Belitz A."/>
            <person name="Radek R."/>
            <person name="Heimerl T."/>
            <person name="Brune A."/>
        </authorList>
    </citation>
    <scope>NUCLEOTIDE SEQUENCE [LARGE SCALE GENOMIC DNA]</scope>
    <source>
        <strain evidence="2 3">Ho45</strain>
    </source>
</reference>
<proteinExistence type="predicted"/>
<keyword evidence="3" id="KW-1185">Reference proteome</keyword>
<dbReference type="Pfam" id="PF13620">
    <property type="entry name" value="CarboxypepD_reg"/>
    <property type="match status" value="1"/>
</dbReference>
<dbReference type="OrthoDB" id="8727862at2"/>